<feature type="domain" description="AAA+ ATPase" evidence="2">
    <location>
        <begin position="442"/>
        <end position="589"/>
    </location>
</feature>
<dbReference type="GO" id="GO:0006515">
    <property type="term" value="P:protein quality control for misfolded or incompletely synthesized proteins"/>
    <property type="evidence" value="ECO:0007669"/>
    <property type="project" value="TreeGrafter"/>
</dbReference>
<dbReference type="SMART" id="SM00382">
    <property type="entry name" value="AAA"/>
    <property type="match status" value="1"/>
</dbReference>
<dbReference type="PANTHER" id="PTHR43718:SF2">
    <property type="entry name" value="LON PROTEASE HOMOLOG, MITOCHONDRIAL"/>
    <property type="match status" value="1"/>
</dbReference>
<organism evidence="3">
    <name type="scientific">viral metagenome</name>
    <dbReference type="NCBI Taxonomy" id="1070528"/>
    <lineage>
        <taxon>unclassified sequences</taxon>
        <taxon>metagenomes</taxon>
        <taxon>organismal metagenomes</taxon>
    </lineage>
</organism>
<dbReference type="InterPro" id="IPR003593">
    <property type="entry name" value="AAA+_ATPase"/>
</dbReference>
<protein>
    <recommendedName>
        <fullName evidence="2">AAA+ ATPase domain-containing protein</fullName>
    </recommendedName>
</protein>
<dbReference type="InterPro" id="IPR027065">
    <property type="entry name" value="Lon_Prtase"/>
</dbReference>
<feature type="region of interest" description="Disordered" evidence="1">
    <location>
        <begin position="1"/>
        <end position="254"/>
    </location>
</feature>
<dbReference type="Gene3D" id="1.10.8.60">
    <property type="match status" value="1"/>
</dbReference>
<feature type="compositionally biased region" description="Low complexity" evidence="1">
    <location>
        <begin position="24"/>
        <end position="35"/>
    </location>
</feature>
<dbReference type="EMBL" id="MN739575">
    <property type="protein sequence ID" value="QHT13560.1"/>
    <property type="molecule type" value="Genomic_DNA"/>
</dbReference>
<dbReference type="SUPFAM" id="SSF52540">
    <property type="entry name" value="P-loop containing nucleoside triphosphate hydrolases"/>
    <property type="match status" value="2"/>
</dbReference>
<feature type="compositionally biased region" description="Basic and acidic residues" evidence="1">
    <location>
        <begin position="79"/>
        <end position="103"/>
    </location>
</feature>
<dbReference type="GO" id="GO:0016887">
    <property type="term" value="F:ATP hydrolysis activity"/>
    <property type="evidence" value="ECO:0007669"/>
    <property type="project" value="InterPro"/>
</dbReference>
<feature type="compositionally biased region" description="Acidic residues" evidence="1">
    <location>
        <begin position="68"/>
        <end position="78"/>
    </location>
</feature>
<feature type="compositionally biased region" description="Basic residues" evidence="1">
    <location>
        <begin position="160"/>
        <end position="177"/>
    </location>
</feature>
<sequence>MPPRAPAKNSTKTPTGGSSKGDGKASPAQPTAKKAPPQPKKRKSRPHHDDDDDSSVDSHGNIRGLIAYEEEDGEEEEKEETKATKEMKTAKGAKEAKEATPDEKLDEEAPPSPPSAKSKKSEKPFSVQASKPSKMQSPPSAISKKTTASAPATVPASRSQPRRKAAVKAEKRIRRRLQKESPTKTDSSDEEFLIPYEEADASEEEEESDYEEDEFDEDEPETEEEDEEDDDDDDDEEEDNESSESDEKPRRRQGGIELLISDLGDAMGPPKPKKYKLKNEPEAVRRFVKLAQTDMEPDEGDIDRDITFFKGLPQTSQDKLLAKLQNKIEPSEPTVPLRFQIMMKDVPSEIERVALAKYQAMMNIDPSSTEYYKASQWIHGYTRLPLAVYRDLPVKIEDGPEPCKQFVAGVRKHMESAIYGHEEAKLQILQFVSSWIANPQAAGNVLSIHGPPGVGKTTLIKDGVAKALERPFHFITLGGATDASYLDGHSYTYEGSTWGRIADVLMKSKCMNPVIYFDELDKVSDTPKGEEINNLLIHLTDGAQNDRFQDKYFTGIDLNLSRCLFIFSHNAHDKINPILRDRMYNIQVDGFNTKEKLAIAEQYLVPVALKEVGLFEKVGIGASVLKHIIENFTGEEKGVRELKRCIQTVVSKLNLLRFYNDPERVPFSIKGFALPFNVGVDHVDVLLKKKPAMDSSIAHLYM</sequence>
<reference evidence="3" key="1">
    <citation type="journal article" date="2020" name="Nature">
        <title>Giant virus diversity and host interactions through global metagenomics.</title>
        <authorList>
            <person name="Schulz F."/>
            <person name="Roux S."/>
            <person name="Paez-Espino D."/>
            <person name="Jungbluth S."/>
            <person name="Walsh D.A."/>
            <person name="Denef V.J."/>
            <person name="McMahon K.D."/>
            <person name="Konstantinidis K.T."/>
            <person name="Eloe-Fadrosh E.A."/>
            <person name="Kyrpides N.C."/>
            <person name="Woyke T."/>
        </authorList>
    </citation>
    <scope>NUCLEOTIDE SEQUENCE</scope>
    <source>
        <strain evidence="3">GVMAG-M-3300023174-132</strain>
    </source>
</reference>
<dbReference type="AlphaFoldDB" id="A0A6C0DAZ3"/>
<dbReference type="GO" id="GO:0004176">
    <property type="term" value="F:ATP-dependent peptidase activity"/>
    <property type="evidence" value="ECO:0007669"/>
    <property type="project" value="InterPro"/>
</dbReference>
<accession>A0A6C0DAZ3</accession>
<dbReference type="InterPro" id="IPR003959">
    <property type="entry name" value="ATPase_AAA_core"/>
</dbReference>
<feature type="compositionally biased region" description="Basic and acidic residues" evidence="1">
    <location>
        <begin position="178"/>
        <end position="187"/>
    </location>
</feature>
<feature type="compositionally biased region" description="Low complexity" evidence="1">
    <location>
        <begin position="139"/>
        <end position="159"/>
    </location>
</feature>
<feature type="compositionally biased region" description="Polar residues" evidence="1">
    <location>
        <begin position="127"/>
        <end position="138"/>
    </location>
</feature>
<evidence type="ECO:0000256" key="1">
    <source>
        <dbReference type="SAM" id="MobiDB-lite"/>
    </source>
</evidence>
<dbReference type="Gene3D" id="3.40.50.300">
    <property type="entry name" value="P-loop containing nucleotide triphosphate hydrolases"/>
    <property type="match status" value="1"/>
</dbReference>
<evidence type="ECO:0000259" key="2">
    <source>
        <dbReference type="SMART" id="SM00382"/>
    </source>
</evidence>
<dbReference type="Pfam" id="PF00004">
    <property type="entry name" value="AAA"/>
    <property type="match status" value="1"/>
</dbReference>
<dbReference type="GO" id="GO:0005524">
    <property type="term" value="F:ATP binding"/>
    <property type="evidence" value="ECO:0007669"/>
    <property type="project" value="InterPro"/>
</dbReference>
<dbReference type="InterPro" id="IPR027417">
    <property type="entry name" value="P-loop_NTPase"/>
</dbReference>
<proteinExistence type="predicted"/>
<feature type="compositionally biased region" description="Acidic residues" evidence="1">
    <location>
        <begin position="188"/>
        <end position="244"/>
    </location>
</feature>
<evidence type="ECO:0000313" key="3">
    <source>
        <dbReference type="EMBL" id="QHT13560.1"/>
    </source>
</evidence>
<dbReference type="PANTHER" id="PTHR43718">
    <property type="entry name" value="LON PROTEASE"/>
    <property type="match status" value="1"/>
</dbReference>
<name>A0A6C0DAZ3_9ZZZZ</name>
<feature type="compositionally biased region" description="Polar residues" evidence="1">
    <location>
        <begin position="8"/>
        <end position="17"/>
    </location>
</feature>
<dbReference type="GO" id="GO:0004252">
    <property type="term" value="F:serine-type endopeptidase activity"/>
    <property type="evidence" value="ECO:0007669"/>
    <property type="project" value="InterPro"/>
</dbReference>